<dbReference type="InterPro" id="IPR002818">
    <property type="entry name" value="DJ-1/PfpI"/>
</dbReference>
<dbReference type="PANTHER" id="PTHR48094:SF11">
    <property type="entry name" value="GLUTATHIONE-INDEPENDENT GLYOXALASE HSP31-RELATED"/>
    <property type="match status" value="1"/>
</dbReference>
<keyword evidence="4" id="KW-0732">Signal</keyword>
<dbReference type="InterPro" id="IPR050325">
    <property type="entry name" value="Prot/Nucl_acid_deglycase"/>
</dbReference>
<dbReference type="SUPFAM" id="SSF52317">
    <property type="entry name" value="Class I glutamine amidotransferase-like"/>
    <property type="match status" value="1"/>
</dbReference>
<proteinExistence type="inferred from homology"/>
<organism evidence="6 7">
    <name type="scientific">Thalassotalea loyana</name>
    <dbReference type="NCBI Taxonomy" id="280483"/>
    <lineage>
        <taxon>Bacteria</taxon>
        <taxon>Pseudomonadati</taxon>
        <taxon>Pseudomonadota</taxon>
        <taxon>Gammaproteobacteria</taxon>
        <taxon>Alteromonadales</taxon>
        <taxon>Colwelliaceae</taxon>
        <taxon>Thalassotalea</taxon>
    </lineage>
</organism>
<dbReference type="Pfam" id="PF01965">
    <property type="entry name" value="DJ-1_PfpI"/>
    <property type="match status" value="1"/>
</dbReference>
<dbReference type="InterPro" id="IPR029062">
    <property type="entry name" value="Class_I_gatase-like"/>
</dbReference>
<feature type="chain" id="PRO_5046850740" description="DJ-1/PfpI domain-containing protein" evidence="4">
    <location>
        <begin position="22"/>
        <end position="374"/>
    </location>
</feature>
<sequence>MRPKLLPICTAILLSSLSVNAIAESAKKNILMVLSSYGEKNEQGELIKPGYEFDEMSKSYLVFKAAGTTVTFASPKGGALITDNFDENKPYNKEFLADEEAAKQLANTNVLSDVDTQDYDAVYVVGGKGPMYDLATNQDVKRVIKQVYQQNGIVAAVCHGPAALLDVKLDDGSYLVNNKRISAFTNVEETAFTKKWQLPFSLEDNLKAQGANLIKDGLMLNQVSIDGQIVTGQNPFSTADSAIAVVQKLGLSTTGLPTFKDDNTIKLVEKFYQDRVLATKEYQANKQGYSPMLLAMSGLYQSKYATTEIERNVALALMELTQSDVNHPMLDAAIAQTHIDKSDLNKALIVLRQSQARFPDNEKIQSLLAEISKS</sequence>
<dbReference type="PANTHER" id="PTHR48094">
    <property type="entry name" value="PROTEIN/NUCLEIC ACID DEGLYCASE DJ-1-RELATED"/>
    <property type="match status" value="1"/>
</dbReference>
<keyword evidence="1" id="KW-0346">Stress response</keyword>
<dbReference type="EMBL" id="BSSV01000002">
    <property type="protein sequence ID" value="GLX85150.1"/>
    <property type="molecule type" value="Genomic_DNA"/>
</dbReference>
<comment type="caution">
    <text evidence="6">The sequence shown here is derived from an EMBL/GenBank/DDBJ whole genome shotgun (WGS) entry which is preliminary data.</text>
</comment>
<evidence type="ECO:0000313" key="7">
    <source>
        <dbReference type="Proteomes" id="UP001157134"/>
    </source>
</evidence>
<evidence type="ECO:0000256" key="2">
    <source>
        <dbReference type="ARBA" id="ARBA00023239"/>
    </source>
</evidence>
<evidence type="ECO:0000313" key="6">
    <source>
        <dbReference type="EMBL" id="GLX85150.1"/>
    </source>
</evidence>
<keyword evidence="2" id="KW-0456">Lyase</keyword>
<gene>
    <name evidence="6" type="ORF">tloyanaT_14020</name>
</gene>
<feature type="domain" description="DJ-1/PfpI" evidence="5">
    <location>
        <begin position="48"/>
        <end position="244"/>
    </location>
</feature>
<evidence type="ECO:0000256" key="1">
    <source>
        <dbReference type="ARBA" id="ARBA00023016"/>
    </source>
</evidence>
<protein>
    <recommendedName>
        <fullName evidence="5">DJ-1/PfpI domain-containing protein</fullName>
    </recommendedName>
</protein>
<evidence type="ECO:0000259" key="5">
    <source>
        <dbReference type="Pfam" id="PF01965"/>
    </source>
</evidence>
<feature type="signal peptide" evidence="4">
    <location>
        <begin position="1"/>
        <end position="21"/>
    </location>
</feature>
<evidence type="ECO:0000256" key="4">
    <source>
        <dbReference type="SAM" id="SignalP"/>
    </source>
</evidence>
<dbReference type="CDD" id="cd03141">
    <property type="entry name" value="GATase1_Hsp31_like"/>
    <property type="match status" value="1"/>
</dbReference>
<dbReference type="Gene3D" id="3.40.50.880">
    <property type="match status" value="1"/>
</dbReference>
<name>A0ABQ6HEI7_9GAMM</name>
<dbReference type="RefSeq" id="WP_284296975.1">
    <property type="nucleotide sequence ID" value="NZ_BSSV01000002.1"/>
</dbReference>
<reference evidence="6 7" key="1">
    <citation type="submission" date="2023-03" db="EMBL/GenBank/DDBJ databases">
        <title>Thalassotalea loyana LMG 22536T draft genome sequence.</title>
        <authorList>
            <person name="Sawabe T."/>
        </authorList>
    </citation>
    <scope>NUCLEOTIDE SEQUENCE [LARGE SCALE GENOMIC DNA]</scope>
    <source>
        <strain evidence="6 7">LMG 22536</strain>
    </source>
</reference>
<accession>A0ABQ6HEI7</accession>
<keyword evidence="7" id="KW-1185">Reference proteome</keyword>
<dbReference type="Proteomes" id="UP001157134">
    <property type="component" value="Unassembled WGS sequence"/>
</dbReference>
<evidence type="ECO:0000256" key="3">
    <source>
        <dbReference type="ARBA" id="ARBA00038493"/>
    </source>
</evidence>
<comment type="similarity">
    <text evidence="3">Belongs to the peptidase C56 family. HSP31-like subfamily.</text>
</comment>